<evidence type="ECO:0000256" key="1">
    <source>
        <dbReference type="SAM" id="Coils"/>
    </source>
</evidence>
<comment type="caution">
    <text evidence="3">The sequence shown here is derived from an EMBL/GenBank/DDBJ whole genome shotgun (WGS) entry which is preliminary data.</text>
</comment>
<accession>A0A830H2A1</accession>
<keyword evidence="4" id="KW-1185">Reference proteome</keyword>
<evidence type="ECO:0000256" key="2">
    <source>
        <dbReference type="SAM" id="MobiDB-lite"/>
    </source>
</evidence>
<organism evidence="3 4">
    <name type="scientific">Pycnococcus provasolii</name>
    <dbReference type="NCBI Taxonomy" id="41880"/>
    <lineage>
        <taxon>Eukaryota</taxon>
        <taxon>Viridiplantae</taxon>
        <taxon>Chlorophyta</taxon>
        <taxon>Pseudoscourfieldiophyceae</taxon>
        <taxon>Pseudoscourfieldiales</taxon>
        <taxon>Pycnococcaceae</taxon>
        <taxon>Pycnococcus</taxon>
    </lineage>
</organism>
<feature type="region of interest" description="Disordered" evidence="2">
    <location>
        <begin position="111"/>
        <end position="139"/>
    </location>
</feature>
<dbReference type="Proteomes" id="UP000660262">
    <property type="component" value="Unassembled WGS sequence"/>
</dbReference>
<protein>
    <submittedName>
        <fullName evidence="3">Uncharacterized protein</fullName>
    </submittedName>
</protein>
<dbReference type="AlphaFoldDB" id="A0A830H2A1"/>
<evidence type="ECO:0000313" key="4">
    <source>
        <dbReference type="Proteomes" id="UP000660262"/>
    </source>
</evidence>
<dbReference type="EMBL" id="BNJQ01000001">
    <property type="protein sequence ID" value="GHP01265.1"/>
    <property type="molecule type" value="Genomic_DNA"/>
</dbReference>
<gene>
    <name evidence="3" type="ORF">PPROV_000002100</name>
</gene>
<keyword evidence="1" id="KW-0175">Coiled coil</keyword>
<name>A0A830H2A1_9CHLO</name>
<feature type="coiled-coil region" evidence="1">
    <location>
        <begin position="232"/>
        <end position="307"/>
    </location>
</feature>
<proteinExistence type="predicted"/>
<evidence type="ECO:0000313" key="3">
    <source>
        <dbReference type="EMBL" id="GHP01265.1"/>
    </source>
</evidence>
<reference evidence="3" key="1">
    <citation type="submission" date="2020-10" db="EMBL/GenBank/DDBJ databases">
        <title>Unveiling of a novel bifunctional photoreceptor, Dualchrome1, isolated from a cosmopolitan green alga.</title>
        <authorList>
            <person name="Suzuki S."/>
            <person name="Kawachi M."/>
        </authorList>
    </citation>
    <scope>NUCLEOTIDE SEQUENCE</scope>
    <source>
        <strain evidence="3">NIES 2893</strain>
    </source>
</reference>
<sequence>MAEVMDRPHGMAPHLSWPWATVGEAKERDVQIRAKNILDTISKERDGRALVEKKQREAAERREALRAAKGIRTAPYGGRNPVELLNESLSVTRSRMEQNLQKTKHFQEHLTKTEAENAAREERRHRQEKELSRARAAHDSAIVKKQEAADKTLLKRVQEFDKKNEDAMQRSRKVLDTVSEQRSKQLKQMAQKREAELKRASQSKTAIDEAKAKAKLELHAKCQERRELKDFKEKSAKELQKWKQTREEARSSRAQHIEALNLENESLRKKLRQEYITRVNDRAATAAKMVEEEARKLRTTNKQTESSATSRMLAARNARDDGMKKFADAQDRRTKQLERMKQGAQTQRARMQVLQRMQIRERYYATELEDSVTFRKKLQASDALVNQYFDGAQTI</sequence>